<dbReference type="EMBL" id="LWDE02000719">
    <property type="protein sequence ID" value="KAE8245526.1"/>
    <property type="molecule type" value="Genomic_DNA"/>
</dbReference>
<keyword evidence="3" id="KW-1185">Reference proteome</keyword>
<reference evidence="2" key="2">
    <citation type="journal article" date="2019" name="IMA Fungus">
        <title>Genome sequencing and comparison of five Tilletia species to identify candidate genes for the detection of regulated species infecting wheat.</title>
        <authorList>
            <person name="Nguyen H.D.T."/>
            <person name="Sultana T."/>
            <person name="Kesanakurti P."/>
            <person name="Hambleton S."/>
        </authorList>
    </citation>
    <scope>NUCLEOTIDE SEQUENCE</scope>
    <source>
        <strain evidence="2">DAOMC 236426</strain>
    </source>
</reference>
<dbReference type="AlphaFoldDB" id="A0A8X7MQJ4"/>
<reference evidence="2" key="1">
    <citation type="submission" date="2016-04" db="EMBL/GenBank/DDBJ databases">
        <authorList>
            <person name="Nguyen H.D."/>
            <person name="Samba Siva P."/>
            <person name="Cullis J."/>
            <person name="Levesque C.A."/>
            <person name="Hambleton S."/>
        </authorList>
    </citation>
    <scope>NUCLEOTIDE SEQUENCE</scope>
    <source>
        <strain evidence="2">DAOMC 236426</strain>
    </source>
</reference>
<evidence type="ECO:0000313" key="3">
    <source>
        <dbReference type="Proteomes" id="UP000077684"/>
    </source>
</evidence>
<comment type="caution">
    <text evidence="2">The sequence shown here is derived from an EMBL/GenBank/DDBJ whole genome shotgun (WGS) entry which is preliminary data.</text>
</comment>
<gene>
    <name evidence="2" type="ORF">A4X06_0g5631</name>
</gene>
<accession>A0A8X7MQJ4</accession>
<proteinExistence type="predicted"/>
<dbReference type="Proteomes" id="UP000077684">
    <property type="component" value="Unassembled WGS sequence"/>
</dbReference>
<feature type="region of interest" description="Disordered" evidence="1">
    <location>
        <begin position="95"/>
        <end position="116"/>
    </location>
</feature>
<sequence>MATPTSTTTAPPSGLQILGASYATVLARLARGQRKGTAGDIKPSQTHVTQLEGKVNWLLWRTYIAAPFSHHLESRLWYFIHDHPATSVEAYRLPSALPKTTSSSTSKMPRPTAEPT</sequence>
<protein>
    <submittedName>
        <fullName evidence="2">Uncharacterized protein</fullName>
    </submittedName>
</protein>
<name>A0A8X7MQJ4_9BASI</name>
<organism evidence="2 3">
    <name type="scientific">Tilletia controversa</name>
    <name type="common">dwarf bunt fungus</name>
    <dbReference type="NCBI Taxonomy" id="13291"/>
    <lineage>
        <taxon>Eukaryota</taxon>
        <taxon>Fungi</taxon>
        <taxon>Dikarya</taxon>
        <taxon>Basidiomycota</taxon>
        <taxon>Ustilaginomycotina</taxon>
        <taxon>Exobasidiomycetes</taxon>
        <taxon>Tilletiales</taxon>
        <taxon>Tilletiaceae</taxon>
        <taxon>Tilletia</taxon>
    </lineage>
</organism>
<evidence type="ECO:0000313" key="2">
    <source>
        <dbReference type="EMBL" id="KAE8245526.1"/>
    </source>
</evidence>
<evidence type="ECO:0000256" key="1">
    <source>
        <dbReference type="SAM" id="MobiDB-lite"/>
    </source>
</evidence>